<comment type="caution">
    <text evidence="2">The sequence shown here is derived from an EMBL/GenBank/DDBJ whole genome shotgun (WGS) entry which is preliminary data.</text>
</comment>
<accession>A0A540WVI6</accession>
<evidence type="ECO:0000313" key="3">
    <source>
        <dbReference type="Proteomes" id="UP000315369"/>
    </source>
</evidence>
<dbReference type="Proteomes" id="UP000315369">
    <property type="component" value="Unassembled WGS sequence"/>
</dbReference>
<feature type="chain" id="PRO_5021805613" description="Lipoprotein" evidence="1">
    <location>
        <begin position="25"/>
        <end position="167"/>
    </location>
</feature>
<evidence type="ECO:0000313" key="2">
    <source>
        <dbReference type="EMBL" id="TQF13016.1"/>
    </source>
</evidence>
<keyword evidence="1" id="KW-0732">Signal</keyword>
<organism evidence="2 3">
    <name type="scientific">Myxococcus llanfairpwllgwyngyllgogerychwyrndrobwllllantysiliogogogochensis</name>
    <dbReference type="NCBI Taxonomy" id="2590453"/>
    <lineage>
        <taxon>Bacteria</taxon>
        <taxon>Pseudomonadati</taxon>
        <taxon>Myxococcota</taxon>
        <taxon>Myxococcia</taxon>
        <taxon>Myxococcales</taxon>
        <taxon>Cystobacterineae</taxon>
        <taxon>Myxococcaceae</taxon>
        <taxon>Myxococcus</taxon>
    </lineage>
</organism>
<dbReference type="RefSeq" id="WP_141645283.1">
    <property type="nucleotide sequence ID" value="NZ_VIFM01000116.1"/>
</dbReference>
<protein>
    <recommendedName>
        <fullName evidence="4">Lipoprotein</fullName>
    </recommendedName>
</protein>
<feature type="signal peptide" evidence="1">
    <location>
        <begin position="1"/>
        <end position="24"/>
    </location>
</feature>
<dbReference type="EMBL" id="VIFM01000116">
    <property type="protein sequence ID" value="TQF13016.1"/>
    <property type="molecule type" value="Genomic_DNA"/>
</dbReference>
<reference evidence="2 3" key="1">
    <citation type="submission" date="2019-06" db="EMBL/GenBank/DDBJ databases">
        <authorList>
            <person name="Livingstone P."/>
            <person name="Whitworth D."/>
        </authorList>
    </citation>
    <scope>NUCLEOTIDE SEQUENCE [LARGE SCALE GENOMIC DNA]</scope>
    <source>
        <strain evidence="2 3">AM401</strain>
    </source>
</reference>
<sequence>MTKLMRILSIVPMVLALALLPACETTVSGSTTMTYNPSTGKFEGTATVTVTIKKKSLRAGAVAGGASGLEMALAGIGGAAPTLMSPFMNVAVLGSRGELLGADQFEVVQTEAGTYAFRDPEAVDAWLAQLGEAASVVMAFDMSGDGNPFQATVYSDGVSLGSDIIGE</sequence>
<keyword evidence="3" id="KW-1185">Reference proteome</keyword>
<evidence type="ECO:0000256" key="1">
    <source>
        <dbReference type="SAM" id="SignalP"/>
    </source>
</evidence>
<evidence type="ECO:0008006" key="4">
    <source>
        <dbReference type="Google" id="ProtNLM"/>
    </source>
</evidence>
<proteinExistence type="predicted"/>
<gene>
    <name evidence="2" type="ORF">FJV41_26170</name>
</gene>
<dbReference type="AlphaFoldDB" id="A0A540WVI6"/>
<name>A0A540WVI6_9BACT</name>